<dbReference type="AlphaFoldDB" id="A0A1G7YTU4"/>
<accession>A0A1G7YTU4</accession>
<proteinExistence type="predicted"/>
<protein>
    <submittedName>
        <fullName evidence="1">Uncharacterized protein</fullName>
    </submittedName>
</protein>
<gene>
    <name evidence="1" type="ORF">SAMN05216466_106318</name>
</gene>
<evidence type="ECO:0000313" key="2">
    <source>
        <dbReference type="Proteomes" id="UP000199706"/>
    </source>
</evidence>
<name>A0A1G7YTU4_9BURK</name>
<dbReference type="Proteomes" id="UP000199706">
    <property type="component" value="Unassembled WGS sequence"/>
</dbReference>
<organism evidence="1 2">
    <name type="scientific">Paraburkholderia phenazinium</name>
    <dbReference type="NCBI Taxonomy" id="60549"/>
    <lineage>
        <taxon>Bacteria</taxon>
        <taxon>Pseudomonadati</taxon>
        <taxon>Pseudomonadota</taxon>
        <taxon>Betaproteobacteria</taxon>
        <taxon>Burkholderiales</taxon>
        <taxon>Burkholderiaceae</taxon>
        <taxon>Paraburkholderia</taxon>
    </lineage>
</organism>
<dbReference type="RefSeq" id="WP_175772576.1">
    <property type="nucleotide sequence ID" value="NZ_CADERL010000012.1"/>
</dbReference>
<dbReference type="EMBL" id="FNCJ01000006">
    <property type="protein sequence ID" value="SDG99953.1"/>
    <property type="molecule type" value="Genomic_DNA"/>
</dbReference>
<sequence length="56" mass="6347">MLTAQSAPRVTVWRLPRPASSQNPLLTIADDDPLACDHDRLIGVIREYLQPRRLPL</sequence>
<reference evidence="1 2" key="1">
    <citation type="submission" date="2016-10" db="EMBL/GenBank/DDBJ databases">
        <authorList>
            <person name="de Groot N.N."/>
        </authorList>
    </citation>
    <scope>NUCLEOTIDE SEQUENCE [LARGE SCALE GENOMIC DNA]</scope>
    <source>
        <strain evidence="1 2">LMG 2247</strain>
    </source>
</reference>
<evidence type="ECO:0000313" key="1">
    <source>
        <dbReference type="EMBL" id="SDG99953.1"/>
    </source>
</evidence>